<dbReference type="SUPFAM" id="SSF52833">
    <property type="entry name" value="Thioredoxin-like"/>
    <property type="match status" value="1"/>
</dbReference>
<proteinExistence type="predicted"/>
<evidence type="ECO:0000313" key="1">
    <source>
        <dbReference type="EMBL" id="STO08637.1"/>
    </source>
</evidence>
<dbReference type="STRING" id="1397694.GCA_000702585_02503"/>
<dbReference type="EMBL" id="UGGP01000001">
    <property type="protein sequence ID" value="STO08637.1"/>
    <property type="molecule type" value="Genomic_DNA"/>
</dbReference>
<dbReference type="Pfam" id="PF13743">
    <property type="entry name" value="Thioredoxin_5"/>
    <property type="match status" value="1"/>
</dbReference>
<accession>A0A377FUZ8</accession>
<dbReference type="AlphaFoldDB" id="A0A377FUZ8"/>
<name>A0A377FUZ8_9BACL</name>
<sequence>MELEQCNESSCSLEETPIQVTYKPLELFYFVDISDPDGLHVMTLIKKLELEYGHLIRFRMVSTVPSCVGGCQEEVRLLTMIKAMELQGKRHAMRFLRHLHINDIFLNKTTHDADLWEIARSFSEYGLDIDELAADIQSNQLLSALAVDHQILKDWEIETLPALTFVTRDEALKIEGVYPYDVYQAVMAELLGYVPNRETDWDVEKVLGHYDASTITELAFILELEKPVIERELKKLSLQQRCRPVPGCSGQAWATKK</sequence>
<organism evidence="1 2">
    <name type="scientific">Exiguobacterium aurantiacum</name>
    <dbReference type="NCBI Taxonomy" id="33987"/>
    <lineage>
        <taxon>Bacteria</taxon>
        <taxon>Bacillati</taxon>
        <taxon>Bacillota</taxon>
        <taxon>Bacilli</taxon>
        <taxon>Bacillales</taxon>
        <taxon>Bacillales Family XII. Incertae Sedis</taxon>
        <taxon>Exiguobacterium</taxon>
    </lineage>
</organism>
<dbReference type="Gene3D" id="3.40.30.10">
    <property type="entry name" value="Glutaredoxin"/>
    <property type="match status" value="1"/>
</dbReference>
<reference evidence="1 2" key="1">
    <citation type="submission" date="2018-06" db="EMBL/GenBank/DDBJ databases">
        <authorList>
            <consortium name="Pathogen Informatics"/>
            <person name="Doyle S."/>
        </authorList>
    </citation>
    <scope>NUCLEOTIDE SEQUENCE [LARGE SCALE GENOMIC DNA]</scope>
    <source>
        <strain evidence="1 2">NCTC13163</strain>
    </source>
</reference>
<evidence type="ECO:0000313" key="2">
    <source>
        <dbReference type="Proteomes" id="UP000254060"/>
    </source>
</evidence>
<dbReference type="Proteomes" id="UP000254060">
    <property type="component" value="Unassembled WGS sequence"/>
</dbReference>
<gene>
    <name evidence="1" type="ORF">NCTC13163_02010</name>
</gene>
<dbReference type="InterPro" id="IPR036249">
    <property type="entry name" value="Thioredoxin-like_sf"/>
</dbReference>
<evidence type="ECO:0008006" key="3">
    <source>
        <dbReference type="Google" id="ProtNLM"/>
    </source>
</evidence>
<protein>
    <recommendedName>
        <fullName evidence="3">Dithiol-disulfide isomerase</fullName>
    </recommendedName>
</protein>